<dbReference type="PANTHER" id="PTHR47579">
    <property type="entry name" value="COMPLEX 1 LYR PROTEIN"/>
    <property type="match status" value="1"/>
</dbReference>
<sequence>MCHEVRCEPSDNSIFQTWTYQDRTSTYWIDFRRVGGGLGATVDCDRAAVAFLTLLWFTRLGFVSEFGEKYKKIICKEMIKGLKIKIDVYEFKMNSKEGVHKSVQTENRTEPRWFGPNYFGFIFEKSILLFLPSELGDSSFHDSAASRSFSAVGYSVSNSATLTFCVLFRLPSASGIQKMPSLQTALPPELANNAIRLYRECLRRAKYIGHKV</sequence>
<name>A0A7N0VEY2_KALFE</name>
<dbReference type="AlphaFoldDB" id="A0A7N0VEY2"/>
<dbReference type="EnsemblPlants" id="Kaladp0803s0002.1.v1.1">
    <property type="protein sequence ID" value="Kaladp0803s0002.1.v1.1"/>
    <property type="gene ID" value="Kaladp0803s0002.v1.1"/>
</dbReference>
<dbReference type="PANTHER" id="PTHR47579:SF3">
    <property type="entry name" value="COMPLEX 1 LYR PROTEIN DOMAIN-CONTAINING PROTEIN"/>
    <property type="match status" value="1"/>
</dbReference>
<reference evidence="1" key="1">
    <citation type="submission" date="2021-01" db="UniProtKB">
        <authorList>
            <consortium name="EnsemblPlants"/>
        </authorList>
    </citation>
    <scope>IDENTIFICATION</scope>
</reference>
<organism evidence="1 2">
    <name type="scientific">Kalanchoe fedtschenkoi</name>
    <name type="common">Lavender scallops</name>
    <name type="synonym">South American air plant</name>
    <dbReference type="NCBI Taxonomy" id="63787"/>
    <lineage>
        <taxon>Eukaryota</taxon>
        <taxon>Viridiplantae</taxon>
        <taxon>Streptophyta</taxon>
        <taxon>Embryophyta</taxon>
        <taxon>Tracheophyta</taxon>
        <taxon>Spermatophyta</taxon>
        <taxon>Magnoliopsida</taxon>
        <taxon>eudicotyledons</taxon>
        <taxon>Gunneridae</taxon>
        <taxon>Pentapetalae</taxon>
        <taxon>Saxifragales</taxon>
        <taxon>Crassulaceae</taxon>
        <taxon>Kalanchoe</taxon>
    </lineage>
</organism>
<evidence type="ECO:0000313" key="1">
    <source>
        <dbReference type="EnsemblPlants" id="Kaladp0803s0002.1.v1.1"/>
    </source>
</evidence>
<keyword evidence="2" id="KW-1185">Reference proteome</keyword>
<dbReference type="Gramene" id="Kaladp0803s0002.1.v1.1">
    <property type="protein sequence ID" value="Kaladp0803s0002.1.v1.1"/>
    <property type="gene ID" value="Kaladp0803s0002.v1.1"/>
</dbReference>
<dbReference type="Proteomes" id="UP000594263">
    <property type="component" value="Unplaced"/>
</dbReference>
<evidence type="ECO:0000313" key="2">
    <source>
        <dbReference type="Proteomes" id="UP000594263"/>
    </source>
</evidence>
<protein>
    <submittedName>
        <fullName evidence="1">Uncharacterized protein</fullName>
    </submittedName>
</protein>
<accession>A0A7N0VEY2</accession>
<proteinExistence type="predicted"/>